<sequence>MEMLSRPTSFFSLADRSGLSFEKQMFDSASIRKPTAGCPPRGANKGATHWELRAPISIYFIILMMLLRHKHQPIQFQTA</sequence>
<proteinExistence type="predicted"/>
<gene>
    <name evidence="1" type="ORF">BDR25DRAFT_353157</name>
</gene>
<evidence type="ECO:0000313" key="1">
    <source>
        <dbReference type="EMBL" id="KAF2472843.1"/>
    </source>
</evidence>
<comment type="caution">
    <text evidence="1">The sequence shown here is derived from an EMBL/GenBank/DDBJ whole genome shotgun (WGS) entry which is preliminary data.</text>
</comment>
<dbReference type="EMBL" id="MU003501">
    <property type="protein sequence ID" value="KAF2472843.1"/>
    <property type="molecule type" value="Genomic_DNA"/>
</dbReference>
<protein>
    <submittedName>
        <fullName evidence="1">Uncharacterized protein</fullName>
    </submittedName>
</protein>
<name>A0ACB6R0S1_9PLEO</name>
<reference evidence="1" key="1">
    <citation type="journal article" date="2020" name="Stud. Mycol.">
        <title>101 Dothideomycetes genomes: a test case for predicting lifestyles and emergence of pathogens.</title>
        <authorList>
            <person name="Haridas S."/>
            <person name="Albert R."/>
            <person name="Binder M."/>
            <person name="Bloem J."/>
            <person name="Labutti K."/>
            <person name="Salamov A."/>
            <person name="Andreopoulos B."/>
            <person name="Baker S."/>
            <person name="Barry K."/>
            <person name="Bills G."/>
            <person name="Bluhm B."/>
            <person name="Cannon C."/>
            <person name="Castanera R."/>
            <person name="Culley D."/>
            <person name="Daum C."/>
            <person name="Ezra D."/>
            <person name="Gonzalez J."/>
            <person name="Henrissat B."/>
            <person name="Kuo A."/>
            <person name="Liang C."/>
            <person name="Lipzen A."/>
            <person name="Lutzoni F."/>
            <person name="Magnuson J."/>
            <person name="Mondo S."/>
            <person name="Nolan M."/>
            <person name="Ohm R."/>
            <person name="Pangilinan J."/>
            <person name="Park H.-J."/>
            <person name="Ramirez L."/>
            <person name="Alfaro M."/>
            <person name="Sun H."/>
            <person name="Tritt A."/>
            <person name="Yoshinaga Y."/>
            <person name="Zwiers L.-H."/>
            <person name="Turgeon B."/>
            <person name="Goodwin S."/>
            <person name="Spatafora J."/>
            <person name="Crous P."/>
            <person name="Grigoriev I."/>
        </authorList>
    </citation>
    <scope>NUCLEOTIDE SEQUENCE</scope>
    <source>
        <strain evidence="1">ATCC 200398</strain>
    </source>
</reference>
<evidence type="ECO:0000313" key="2">
    <source>
        <dbReference type="Proteomes" id="UP000799755"/>
    </source>
</evidence>
<organism evidence="1 2">
    <name type="scientific">Lindgomyces ingoldianus</name>
    <dbReference type="NCBI Taxonomy" id="673940"/>
    <lineage>
        <taxon>Eukaryota</taxon>
        <taxon>Fungi</taxon>
        <taxon>Dikarya</taxon>
        <taxon>Ascomycota</taxon>
        <taxon>Pezizomycotina</taxon>
        <taxon>Dothideomycetes</taxon>
        <taxon>Pleosporomycetidae</taxon>
        <taxon>Pleosporales</taxon>
        <taxon>Lindgomycetaceae</taxon>
        <taxon>Lindgomyces</taxon>
    </lineage>
</organism>
<keyword evidence="2" id="KW-1185">Reference proteome</keyword>
<accession>A0ACB6R0S1</accession>
<dbReference type="Proteomes" id="UP000799755">
    <property type="component" value="Unassembled WGS sequence"/>
</dbReference>